<accession>A0A0F9VES3</accession>
<sequence>MTTYKEGDPLGTTKLIIAVDDEQTLTIDREADAADAITRGLAEYFHSLESTIDGTAVRFKQVFSVWATPEDIAVYPSAVVLKEGEVTYGDSSFTPQISQTEVKGVARSYLVSPCEIEMVVGVEIWTTDERERARIMAMIEDAIFPVEFMYGFRLEFPFYFNARASFEPIGATFEDNPENAKTRQRKVTQRFNVTMPVYRLITDIPKAKGRVRLSLTTTTGALEQSS</sequence>
<proteinExistence type="predicted"/>
<organism evidence="1">
    <name type="scientific">marine sediment metagenome</name>
    <dbReference type="NCBI Taxonomy" id="412755"/>
    <lineage>
        <taxon>unclassified sequences</taxon>
        <taxon>metagenomes</taxon>
        <taxon>ecological metagenomes</taxon>
    </lineage>
</organism>
<gene>
    <name evidence="1" type="ORF">LCGC14_0414760</name>
</gene>
<comment type="caution">
    <text evidence="1">The sequence shown here is derived from an EMBL/GenBank/DDBJ whole genome shotgun (WGS) entry which is preliminary data.</text>
</comment>
<name>A0A0F9VES3_9ZZZZ</name>
<reference evidence="1" key="1">
    <citation type="journal article" date="2015" name="Nature">
        <title>Complex archaea that bridge the gap between prokaryotes and eukaryotes.</title>
        <authorList>
            <person name="Spang A."/>
            <person name="Saw J.H."/>
            <person name="Jorgensen S.L."/>
            <person name="Zaremba-Niedzwiedzka K."/>
            <person name="Martijn J."/>
            <person name="Lind A.E."/>
            <person name="van Eijk R."/>
            <person name="Schleper C."/>
            <person name="Guy L."/>
            <person name="Ettema T.J."/>
        </authorList>
    </citation>
    <scope>NUCLEOTIDE SEQUENCE</scope>
</reference>
<dbReference type="EMBL" id="LAZR01000370">
    <property type="protein sequence ID" value="KKN72081.1"/>
    <property type="molecule type" value="Genomic_DNA"/>
</dbReference>
<evidence type="ECO:0000313" key="1">
    <source>
        <dbReference type="EMBL" id="KKN72081.1"/>
    </source>
</evidence>
<dbReference type="AlphaFoldDB" id="A0A0F9VES3"/>
<protein>
    <submittedName>
        <fullName evidence="1">Uncharacterized protein</fullName>
    </submittedName>
</protein>